<keyword evidence="2" id="KW-1185">Reference proteome</keyword>
<reference evidence="1 2" key="1">
    <citation type="journal article" date="2016" name="Mol. Biol. Evol.">
        <title>Comparative Genomics of Early-Diverging Mushroom-Forming Fungi Provides Insights into the Origins of Lignocellulose Decay Capabilities.</title>
        <authorList>
            <person name="Nagy L.G."/>
            <person name="Riley R."/>
            <person name="Tritt A."/>
            <person name="Adam C."/>
            <person name="Daum C."/>
            <person name="Floudas D."/>
            <person name="Sun H."/>
            <person name="Yadav J.S."/>
            <person name="Pangilinan J."/>
            <person name="Larsson K.H."/>
            <person name="Matsuura K."/>
            <person name="Barry K."/>
            <person name="Labutti K."/>
            <person name="Kuo R."/>
            <person name="Ohm R.A."/>
            <person name="Bhattacharya S.S."/>
            <person name="Shirouzu T."/>
            <person name="Yoshinaga Y."/>
            <person name="Martin F.M."/>
            <person name="Grigoriev I.V."/>
            <person name="Hibbett D.S."/>
        </authorList>
    </citation>
    <scope>NUCLEOTIDE SEQUENCE [LARGE SCALE GENOMIC DNA]</scope>
    <source>
        <strain evidence="1 2">CBS 109695</strain>
    </source>
</reference>
<protein>
    <submittedName>
        <fullName evidence="1">Uncharacterized protein</fullName>
    </submittedName>
</protein>
<evidence type="ECO:0000313" key="2">
    <source>
        <dbReference type="Proteomes" id="UP000076532"/>
    </source>
</evidence>
<dbReference type="AlphaFoldDB" id="A0A167UMG0"/>
<dbReference type="Proteomes" id="UP000076532">
    <property type="component" value="Unassembled WGS sequence"/>
</dbReference>
<organism evidence="1 2">
    <name type="scientific">Athelia psychrophila</name>
    <dbReference type="NCBI Taxonomy" id="1759441"/>
    <lineage>
        <taxon>Eukaryota</taxon>
        <taxon>Fungi</taxon>
        <taxon>Dikarya</taxon>
        <taxon>Basidiomycota</taxon>
        <taxon>Agaricomycotina</taxon>
        <taxon>Agaricomycetes</taxon>
        <taxon>Agaricomycetidae</taxon>
        <taxon>Atheliales</taxon>
        <taxon>Atheliaceae</taxon>
        <taxon>Athelia</taxon>
    </lineage>
</organism>
<evidence type="ECO:0000313" key="1">
    <source>
        <dbReference type="EMBL" id="KZP04094.1"/>
    </source>
</evidence>
<sequence>MAWVICRPEHTGKSSEQWLMHQIAVNTEHLLEVESDRQLPEKSTATQALQAGAAKGMGVRTPGTRHHHHHHLYNYEPTWKVFWDRWMVFKVQDSKKGTNSSISKTSHPVVIWLLVPSPWPASPDFPSYDSYDSDIIFQTINFYYEASSAEGNVQTLSKAMYTGTEAEVANRLIESYWATDVGIRRSTEK</sequence>
<dbReference type="EMBL" id="KV417960">
    <property type="protein sequence ID" value="KZP04094.1"/>
    <property type="molecule type" value="Genomic_DNA"/>
</dbReference>
<gene>
    <name evidence="1" type="ORF">FIBSPDRAFT_904526</name>
</gene>
<accession>A0A167UMG0</accession>
<proteinExistence type="predicted"/>
<name>A0A167UMG0_9AGAM</name>